<dbReference type="SUPFAM" id="SSF52518">
    <property type="entry name" value="Thiamin diphosphate-binding fold (THDP-binding)"/>
    <property type="match status" value="1"/>
</dbReference>
<dbReference type="InterPro" id="IPR051157">
    <property type="entry name" value="PDH/Transketolase"/>
</dbReference>
<dbReference type="Pfam" id="PF02779">
    <property type="entry name" value="Transket_pyr"/>
    <property type="match status" value="1"/>
</dbReference>
<reference evidence="5" key="1">
    <citation type="submission" date="2020-10" db="EMBL/GenBank/DDBJ databases">
        <authorList>
            <person name="Gilroy R."/>
        </authorList>
    </citation>
    <scope>NUCLEOTIDE SEQUENCE</scope>
    <source>
        <strain evidence="5">ChiGjej3B3-7149</strain>
    </source>
</reference>
<comment type="similarity">
    <text evidence="2">Belongs to the transketolase family.</text>
</comment>
<dbReference type="SMART" id="SM00861">
    <property type="entry name" value="Transket_pyr"/>
    <property type="match status" value="1"/>
</dbReference>
<evidence type="ECO:0000313" key="5">
    <source>
        <dbReference type="EMBL" id="HIR54689.1"/>
    </source>
</evidence>
<dbReference type="InterPro" id="IPR029061">
    <property type="entry name" value="THDP-binding"/>
</dbReference>
<dbReference type="InterPro" id="IPR009014">
    <property type="entry name" value="Transketo_C/PFOR_II"/>
</dbReference>
<proteinExistence type="inferred from homology"/>
<evidence type="ECO:0000313" key="6">
    <source>
        <dbReference type="Proteomes" id="UP000824238"/>
    </source>
</evidence>
<gene>
    <name evidence="5" type="ORF">IAD36_03680</name>
</gene>
<feature type="domain" description="Transketolase-like pyrimidine-binding" evidence="4">
    <location>
        <begin position="12"/>
        <end position="177"/>
    </location>
</feature>
<dbReference type="Gene3D" id="3.40.50.920">
    <property type="match status" value="1"/>
</dbReference>
<dbReference type="CDD" id="cd07033">
    <property type="entry name" value="TPP_PYR_DXS_TK_like"/>
    <property type="match status" value="1"/>
</dbReference>
<name>A0A9D1DKN6_9FIRM</name>
<dbReference type="InterPro" id="IPR033248">
    <property type="entry name" value="Transketolase_C"/>
</dbReference>
<evidence type="ECO:0000259" key="4">
    <source>
        <dbReference type="SMART" id="SM00861"/>
    </source>
</evidence>
<evidence type="ECO:0000256" key="3">
    <source>
        <dbReference type="ARBA" id="ARBA00023052"/>
    </source>
</evidence>
<sequence>MIETYSFGEKMGHARPAIDAAMQKMAQERPNFRLISPDVGRAGMPEFIKKFPKQYYNTGIAEMAAMDLAAGLALEGFLPYVYGMSVFNTLRAAEGIRTNICYQGANVKLIGNNTGLSQGPCGSTHYAMEDLAILRTFPRMTLCVPGDPSQAVKAFEAAADYDGPVYIRLANGRNEPEVYKSDYKFEFGKGIELLEGKDGYIIACGIMVAYALEAAKQLRAEGFDAGVIDMHTIKPLDTELVLRAAARTGRLVTVEDAFITGGLGGAVCETIAEGGVPCRVKRLGIPDIFPGFGSFDEQMEHLGFGIAAMKQAVRAL</sequence>
<dbReference type="Pfam" id="PF02780">
    <property type="entry name" value="Transketolase_C"/>
    <property type="match status" value="1"/>
</dbReference>
<evidence type="ECO:0000256" key="1">
    <source>
        <dbReference type="ARBA" id="ARBA00001964"/>
    </source>
</evidence>
<comment type="cofactor">
    <cofactor evidence="1">
        <name>thiamine diphosphate</name>
        <dbReference type="ChEBI" id="CHEBI:58937"/>
    </cofactor>
</comment>
<dbReference type="PANTHER" id="PTHR43825">
    <property type="entry name" value="PYRUVATE DEHYDROGENASE E1 COMPONENT"/>
    <property type="match status" value="1"/>
</dbReference>
<protein>
    <recommendedName>
        <fullName evidence="4">Transketolase-like pyrimidine-binding domain-containing protein</fullName>
    </recommendedName>
</protein>
<dbReference type="SUPFAM" id="SSF52922">
    <property type="entry name" value="TK C-terminal domain-like"/>
    <property type="match status" value="1"/>
</dbReference>
<keyword evidence="3" id="KW-0786">Thiamine pyrophosphate</keyword>
<dbReference type="Proteomes" id="UP000824238">
    <property type="component" value="Unassembled WGS sequence"/>
</dbReference>
<organism evidence="5 6">
    <name type="scientific">Candidatus Scatomorpha intestinigallinarum</name>
    <dbReference type="NCBI Taxonomy" id="2840923"/>
    <lineage>
        <taxon>Bacteria</taxon>
        <taxon>Bacillati</taxon>
        <taxon>Bacillota</taxon>
        <taxon>Clostridia</taxon>
        <taxon>Eubacteriales</taxon>
        <taxon>Candidatus Scatomorpha</taxon>
    </lineage>
</organism>
<dbReference type="AlphaFoldDB" id="A0A9D1DKN6"/>
<dbReference type="FunFam" id="3.40.50.970:FF:000129">
    <property type="entry name" value="Transketolase"/>
    <property type="match status" value="1"/>
</dbReference>
<comment type="caution">
    <text evidence="5">The sequence shown here is derived from an EMBL/GenBank/DDBJ whole genome shotgun (WGS) entry which is preliminary data.</text>
</comment>
<dbReference type="EMBL" id="DVHH01000092">
    <property type="protein sequence ID" value="HIR54689.1"/>
    <property type="molecule type" value="Genomic_DNA"/>
</dbReference>
<dbReference type="InterPro" id="IPR005475">
    <property type="entry name" value="Transketolase-like_Pyr-bd"/>
</dbReference>
<reference evidence="5" key="2">
    <citation type="journal article" date="2021" name="PeerJ">
        <title>Extensive microbial diversity within the chicken gut microbiome revealed by metagenomics and culture.</title>
        <authorList>
            <person name="Gilroy R."/>
            <person name="Ravi A."/>
            <person name="Getino M."/>
            <person name="Pursley I."/>
            <person name="Horton D.L."/>
            <person name="Alikhan N.F."/>
            <person name="Baker D."/>
            <person name="Gharbi K."/>
            <person name="Hall N."/>
            <person name="Watson M."/>
            <person name="Adriaenssens E.M."/>
            <person name="Foster-Nyarko E."/>
            <person name="Jarju S."/>
            <person name="Secka A."/>
            <person name="Antonio M."/>
            <person name="Oren A."/>
            <person name="Chaudhuri R.R."/>
            <person name="La Ragione R."/>
            <person name="Hildebrand F."/>
            <person name="Pallen M.J."/>
        </authorList>
    </citation>
    <scope>NUCLEOTIDE SEQUENCE</scope>
    <source>
        <strain evidence="5">ChiGjej3B3-7149</strain>
    </source>
</reference>
<dbReference type="PANTHER" id="PTHR43825:SF5">
    <property type="entry name" value="HYPOTHETICAL TRANSKETOLASE FAMILY PROTEIN"/>
    <property type="match status" value="1"/>
</dbReference>
<accession>A0A9D1DKN6</accession>
<evidence type="ECO:0000256" key="2">
    <source>
        <dbReference type="ARBA" id="ARBA00007131"/>
    </source>
</evidence>
<dbReference type="Gene3D" id="3.40.50.970">
    <property type="match status" value="1"/>
</dbReference>